<sequence>AESAKCVACGNRRETVEHYLLFCSRYINQRMKLREKLKKAELIKTFNPMQLSTLLSDPAAIPLTLEYIRETRRFPLHTPE</sequence>
<gene>
    <name evidence="1" type="ORF">M407DRAFT_52129</name>
</gene>
<reference evidence="2" key="2">
    <citation type="submission" date="2015-01" db="EMBL/GenBank/DDBJ databases">
        <title>Evolutionary Origins and Diversification of the Mycorrhizal Mutualists.</title>
        <authorList>
            <consortium name="DOE Joint Genome Institute"/>
            <consortium name="Mycorrhizal Genomics Consortium"/>
            <person name="Kohler A."/>
            <person name="Kuo A."/>
            <person name="Nagy L.G."/>
            <person name="Floudas D."/>
            <person name="Copeland A."/>
            <person name="Barry K.W."/>
            <person name="Cichocki N."/>
            <person name="Veneault-Fourrey C."/>
            <person name="LaButti K."/>
            <person name="Lindquist E.A."/>
            <person name="Lipzen A."/>
            <person name="Lundell T."/>
            <person name="Morin E."/>
            <person name="Murat C."/>
            <person name="Riley R."/>
            <person name="Ohm R."/>
            <person name="Sun H."/>
            <person name="Tunlid A."/>
            <person name="Henrissat B."/>
            <person name="Grigoriev I.V."/>
            <person name="Hibbett D.S."/>
            <person name="Martin F."/>
        </authorList>
    </citation>
    <scope>NUCLEOTIDE SEQUENCE [LARGE SCALE GENOMIC DNA]</scope>
    <source>
        <strain evidence="2">MUT 4182</strain>
    </source>
</reference>
<dbReference type="EMBL" id="KN823452">
    <property type="protein sequence ID" value="KIO16964.1"/>
    <property type="molecule type" value="Genomic_DNA"/>
</dbReference>
<feature type="non-terminal residue" evidence="1">
    <location>
        <position position="80"/>
    </location>
</feature>
<accession>A0A0C3Q348</accession>
<evidence type="ECO:0000313" key="2">
    <source>
        <dbReference type="Proteomes" id="UP000054248"/>
    </source>
</evidence>
<evidence type="ECO:0000313" key="1">
    <source>
        <dbReference type="EMBL" id="KIO16964.1"/>
    </source>
</evidence>
<dbReference type="HOGENOM" id="CLU_146165_1_0_1"/>
<evidence type="ECO:0008006" key="3">
    <source>
        <dbReference type="Google" id="ProtNLM"/>
    </source>
</evidence>
<feature type="non-terminal residue" evidence="1">
    <location>
        <position position="1"/>
    </location>
</feature>
<dbReference type="AlphaFoldDB" id="A0A0C3Q348"/>
<dbReference type="OrthoDB" id="3267074at2759"/>
<reference evidence="1 2" key="1">
    <citation type="submission" date="2014-04" db="EMBL/GenBank/DDBJ databases">
        <authorList>
            <consortium name="DOE Joint Genome Institute"/>
            <person name="Kuo A."/>
            <person name="Girlanda M."/>
            <person name="Perotto S."/>
            <person name="Kohler A."/>
            <person name="Nagy L.G."/>
            <person name="Floudas D."/>
            <person name="Copeland A."/>
            <person name="Barry K.W."/>
            <person name="Cichocki N."/>
            <person name="Veneault-Fourrey C."/>
            <person name="LaButti K."/>
            <person name="Lindquist E.A."/>
            <person name="Lipzen A."/>
            <person name="Lundell T."/>
            <person name="Morin E."/>
            <person name="Murat C."/>
            <person name="Sun H."/>
            <person name="Tunlid A."/>
            <person name="Henrissat B."/>
            <person name="Grigoriev I.V."/>
            <person name="Hibbett D.S."/>
            <person name="Martin F."/>
            <person name="Nordberg H.P."/>
            <person name="Cantor M.N."/>
            <person name="Hua S.X."/>
        </authorList>
    </citation>
    <scope>NUCLEOTIDE SEQUENCE [LARGE SCALE GENOMIC DNA]</scope>
    <source>
        <strain evidence="1 2">MUT 4182</strain>
    </source>
</reference>
<dbReference type="Proteomes" id="UP000054248">
    <property type="component" value="Unassembled WGS sequence"/>
</dbReference>
<keyword evidence="2" id="KW-1185">Reference proteome</keyword>
<protein>
    <recommendedName>
        <fullName evidence="3">Reverse transcriptase zinc-binding domain-containing protein</fullName>
    </recommendedName>
</protein>
<organism evidence="1 2">
    <name type="scientific">Tulasnella calospora MUT 4182</name>
    <dbReference type="NCBI Taxonomy" id="1051891"/>
    <lineage>
        <taxon>Eukaryota</taxon>
        <taxon>Fungi</taxon>
        <taxon>Dikarya</taxon>
        <taxon>Basidiomycota</taxon>
        <taxon>Agaricomycotina</taxon>
        <taxon>Agaricomycetes</taxon>
        <taxon>Cantharellales</taxon>
        <taxon>Tulasnellaceae</taxon>
        <taxon>Tulasnella</taxon>
    </lineage>
</organism>
<name>A0A0C3Q348_9AGAM</name>
<proteinExistence type="predicted"/>